<sequence>MFPSNSFSHFYPSTTNPNGTTFDESLLLENCRGRGLNPNYSSSSQQHQNPSFSFSHSTFEAAFLDDEIEELCTLTHLFPQKHFSLDNSSSSATLPAEITANEEMENSREINYNEKYLEDEGDTSKRPKSRRRKGRKDRHSKISTAQGLRDRRMRLSVQIARQFFELQDMLGFDKASKTIEWLFTKSKDAIKELILGKLPQMKHGRSGGGKTGVTEFMSGHEDLSATNNVVSGKWKSLLGDFSAEKFKKALKTNKGTSQPIAKEARDVARARARARTRKKMEIRRLEQSQQDPEENPNKNNVWLFSSSSPMERGETLSGSCSQEIVNPCLEIAEAKLSGPQSGEQDAIDIIEKFLGISTNSSSTFNCQQHNNAVARDLDMKEEFMDFPGDWENTQC</sequence>
<keyword evidence="2" id="KW-0217">Developmental protein</keyword>
<comment type="subcellular location">
    <subcellularLocation>
        <location evidence="1">Nucleus</location>
    </subcellularLocation>
</comment>
<feature type="domain" description="R" evidence="9">
    <location>
        <begin position="262"/>
        <end position="279"/>
    </location>
</feature>
<organism evidence="10 11">
    <name type="scientific">Dillenia turbinata</name>
    <dbReference type="NCBI Taxonomy" id="194707"/>
    <lineage>
        <taxon>Eukaryota</taxon>
        <taxon>Viridiplantae</taxon>
        <taxon>Streptophyta</taxon>
        <taxon>Embryophyta</taxon>
        <taxon>Tracheophyta</taxon>
        <taxon>Spermatophyta</taxon>
        <taxon>Magnoliopsida</taxon>
        <taxon>eudicotyledons</taxon>
        <taxon>Gunneridae</taxon>
        <taxon>Pentapetalae</taxon>
        <taxon>Dilleniales</taxon>
        <taxon>Dilleniaceae</taxon>
        <taxon>Dillenia</taxon>
    </lineage>
</organism>
<dbReference type="GO" id="GO:0005634">
    <property type="term" value="C:nucleus"/>
    <property type="evidence" value="ECO:0007669"/>
    <property type="project" value="UniProtKB-SubCell"/>
</dbReference>
<protein>
    <submittedName>
        <fullName evidence="10">Transcription factor TCP subgroup</fullName>
    </submittedName>
</protein>
<evidence type="ECO:0000256" key="3">
    <source>
        <dbReference type="ARBA" id="ARBA00023015"/>
    </source>
</evidence>
<comment type="caution">
    <text evidence="10">The sequence shown here is derived from an EMBL/GenBank/DDBJ whole genome shotgun (WGS) entry which is preliminary data.</text>
</comment>
<dbReference type="PANTHER" id="PTHR31072:SF87">
    <property type="entry name" value="TRANSCRIPTION FACTOR TCP12"/>
    <property type="match status" value="1"/>
</dbReference>
<dbReference type="Pfam" id="PF03634">
    <property type="entry name" value="TCP"/>
    <property type="match status" value="1"/>
</dbReference>
<evidence type="ECO:0000313" key="11">
    <source>
        <dbReference type="Proteomes" id="UP001370490"/>
    </source>
</evidence>
<keyword evidence="11" id="KW-1185">Reference proteome</keyword>
<dbReference type="GO" id="GO:0043565">
    <property type="term" value="F:sequence-specific DNA binding"/>
    <property type="evidence" value="ECO:0007669"/>
    <property type="project" value="TreeGrafter"/>
</dbReference>
<dbReference type="PANTHER" id="PTHR31072">
    <property type="entry name" value="TRANSCRIPTION FACTOR TCP4-RELATED"/>
    <property type="match status" value="1"/>
</dbReference>
<evidence type="ECO:0000256" key="4">
    <source>
        <dbReference type="ARBA" id="ARBA00023125"/>
    </source>
</evidence>
<keyword evidence="5" id="KW-0804">Transcription</keyword>
<proteinExistence type="predicted"/>
<dbReference type="AlphaFoldDB" id="A0AAN8V190"/>
<dbReference type="InterPro" id="IPR017887">
    <property type="entry name" value="TF_TCP_subgr"/>
</dbReference>
<evidence type="ECO:0000259" key="9">
    <source>
        <dbReference type="PROSITE" id="PS51370"/>
    </source>
</evidence>
<gene>
    <name evidence="10" type="ORF">RJ641_012308</name>
</gene>
<dbReference type="PROSITE" id="PS51369">
    <property type="entry name" value="TCP"/>
    <property type="match status" value="1"/>
</dbReference>
<dbReference type="InterPro" id="IPR005333">
    <property type="entry name" value="Transcription_factor_TCP"/>
</dbReference>
<feature type="domain" description="TCP" evidence="8">
    <location>
        <begin position="135"/>
        <end position="193"/>
    </location>
</feature>
<feature type="compositionally biased region" description="Basic residues" evidence="7">
    <location>
        <begin position="270"/>
        <end position="281"/>
    </location>
</feature>
<dbReference type="GO" id="GO:2000032">
    <property type="term" value="P:regulation of secondary shoot formation"/>
    <property type="evidence" value="ECO:0007669"/>
    <property type="project" value="TreeGrafter"/>
</dbReference>
<evidence type="ECO:0000259" key="8">
    <source>
        <dbReference type="PROSITE" id="PS51369"/>
    </source>
</evidence>
<keyword evidence="3" id="KW-0805">Transcription regulation</keyword>
<accession>A0AAN8V190</accession>
<dbReference type="PROSITE" id="PS51370">
    <property type="entry name" value="R"/>
    <property type="match status" value="1"/>
</dbReference>
<evidence type="ECO:0000256" key="7">
    <source>
        <dbReference type="SAM" id="MobiDB-lite"/>
    </source>
</evidence>
<feature type="compositionally biased region" description="Basic and acidic residues" evidence="7">
    <location>
        <begin position="105"/>
        <end position="125"/>
    </location>
</feature>
<evidence type="ECO:0000256" key="5">
    <source>
        <dbReference type="ARBA" id="ARBA00023163"/>
    </source>
</evidence>
<dbReference type="EMBL" id="JBAMMX010000019">
    <property type="protein sequence ID" value="KAK6921801.1"/>
    <property type="molecule type" value="Genomic_DNA"/>
</dbReference>
<evidence type="ECO:0000256" key="6">
    <source>
        <dbReference type="ARBA" id="ARBA00023242"/>
    </source>
</evidence>
<evidence type="ECO:0000256" key="1">
    <source>
        <dbReference type="ARBA" id="ARBA00004123"/>
    </source>
</evidence>
<name>A0AAN8V190_9MAGN</name>
<evidence type="ECO:0000313" key="10">
    <source>
        <dbReference type="EMBL" id="KAK6921801.1"/>
    </source>
</evidence>
<evidence type="ECO:0000256" key="2">
    <source>
        <dbReference type="ARBA" id="ARBA00022473"/>
    </source>
</evidence>
<reference evidence="10 11" key="1">
    <citation type="submission" date="2023-12" db="EMBL/GenBank/DDBJ databases">
        <title>A high-quality genome assembly for Dillenia turbinata (Dilleniales).</title>
        <authorList>
            <person name="Chanderbali A."/>
        </authorList>
    </citation>
    <scope>NUCLEOTIDE SEQUENCE [LARGE SCALE GENOMIC DNA]</scope>
    <source>
        <strain evidence="10">LSX21</strain>
        <tissue evidence="10">Leaf</tissue>
    </source>
</reference>
<feature type="region of interest" description="Disordered" evidence="7">
    <location>
        <begin position="253"/>
        <end position="299"/>
    </location>
</feature>
<dbReference type="InterPro" id="IPR017888">
    <property type="entry name" value="CYC/TB1_R_domain"/>
</dbReference>
<dbReference type="GO" id="GO:0003700">
    <property type="term" value="F:DNA-binding transcription factor activity"/>
    <property type="evidence" value="ECO:0007669"/>
    <property type="project" value="InterPro"/>
</dbReference>
<feature type="region of interest" description="Disordered" evidence="7">
    <location>
        <begin position="98"/>
        <end position="147"/>
    </location>
</feature>
<keyword evidence="4" id="KW-0238">DNA-binding</keyword>
<dbReference type="Proteomes" id="UP001370490">
    <property type="component" value="Unassembled WGS sequence"/>
</dbReference>
<feature type="compositionally biased region" description="Basic residues" evidence="7">
    <location>
        <begin position="126"/>
        <end position="141"/>
    </location>
</feature>
<keyword evidence="6" id="KW-0539">Nucleus</keyword>